<dbReference type="Proteomes" id="UP001596507">
    <property type="component" value="Unassembled WGS sequence"/>
</dbReference>
<protein>
    <submittedName>
        <fullName evidence="1">Uncharacterized protein</fullName>
    </submittedName>
</protein>
<keyword evidence="2" id="KW-1185">Reference proteome</keyword>
<evidence type="ECO:0000313" key="1">
    <source>
        <dbReference type="EMBL" id="MFC7269042.1"/>
    </source>
</evidence>
<organism evidence="1 2">
    <name type="scientific">Microbacterium fluvii</name>
    <dbReference type="NCBI Taxonomy" id="415215"/>
    <lineage>
        <taxon>Bacteria</taxon>
        <taxon>Bacillati</taxon>
        <taxon>Actinomycetota</taxon>
        <taxon>Actinomycetes</taxon>
        <taxon>Micrococcales</taxon>
        <taxon>Microbacteriaceae</taxon>
        <taxon>Microbacterium</taxon>
    </lineage>
</organism>
<accession>A0ABW2HCJ6</accession>
<proteinExistence type="predicted"/>
<gene>
    <name evidence="1" type="ORF">ACFQRL_08745</name>
</gene>
<comment type="caution">
    <text evidence="1">The sequence shown here is derived from an EMBL/GenBank/DDBJ whole genome shotgun (WGS) entry which is preliminary data.</text>
</comment>
<sequence>MPSTLDAVTSFDLLVATEIALRRLADARDLLAAAGCRCASVAAATHWESEAARAFARRADRWCADVSLLVGCVDDAVDRVRWLGLSLAVPPPEPR</sequence>
<evidence type="ECO:0000313" key="2">
    <source>
        <dbReference type="Proteomes" id="UP001596507"/>
    </source>
</evidence>
<name>A0ABW2HCJ6_9MICO</name>
<dbReference type="RefSeq" id="WP_262873979.1">
    <property type="nucleotide sequence ID" value="NZ_BAABKW010000012.1"/>
</dbReference>
<dbReference type="EMBL" id="JBHTBE010000002">
    <property type="protein sequence ID" value="MFC7269042.1"/>
    <property type="molecule type" value="Genomic_DNA"/>
</dbReference>
<reference evidence="2" key="1">
    <citation type="journal article" date="2019" name="Int. J. Syst. Evol. Microbiol.">
        <title>The Global Catalogue of Microorganisms (GCM) 10K type strain sequencing project: providing services to taxonomists for standard genome sequencing and annotation.</title>
        <authorList>
            <consortium name="The Broad Institute Genomics Platform"/>
            <consortium name="The Broad Institute Genome Sequencing Center for Infectious Disease"/>
            <person name="Wu L."/>
            <person name="Ma J."/>
        </authorList>
    </citation>
    <scope>NUCLEOTIDE SEQUENCE [LARGE SCALE GENOMIC DNA]</scope>
    <source>
        <strain evidence="2">CGMCC 1.15772</strain>
    </source>
</reference>